<evidence type="ECO:0000313" key="3">
    <source>
        <dbReference type="Proteomes" id="UP001174691"/>
    </source>
</evidence>
<comment type="caution">
    <text evidence="2">The sequence shown here is derived from an EMBL/GenBank/DDBJ whole genome shotgun (WGS) entry which is preliminary data.</text>
</comment>
<dbReference type="AlphaFoldDB" id="A0AA38VQH9"/>
<evidence type="ECO:0008006" key="4">
    <source>
        <dbReference type="Google" id="ProtNLM"/>
    </source>
</evidence>
<proteinExistence type="predicted"/>
<reference evidence="2" key="1">
    <citation type="submission" date="2022-07" db="EMBL/GenBank/DDBJ databases">
        <title>Fungi with potential for degradation of polypropylene.</title>
        <authorList>
            <person name="Gostincar C."/>
        </authorList>
    </citation>
    <scope>NUCLEOTIDE SEQUENCE</scope>
    <source>
        <strain evidence="2">EXF-13287</strain>
    </source>
</reference>
<dbReference type="EMBL" id="JANBVN010000094">
    <property type="protein sequence ID" value="KAJ9144882.1"/>
    <property type="molecule type" value="Genomic_DNA"/>
</dbReference>
<feature type="signal peptide" evidence="1">
    <location>
        <begin position="1"/>
        <end position="22"/>
    </location>
</feature>
<keyword evidence="3" id="KW-1185">Reference proteome</keyword>
<organism evidence="2 3">
    <name type="scientific">Coniochaeta hoffmannii</name>
    <dbReference type="NCBI Taxonomy" id="91930"/>
    <lineage>
        <taxon>Eukaryota</taxon>
        <taxon>Fungi</taxon>
        <taxon>Dikarya</taxon>
        <taxon>Ascomycota</taxon>
        <taxon>Pezizomycotina</taxon>
        <taxon>Sordariomycetes</taxon>
        <taxon>Sordariomycetidae</taxon>
        <taxon>Coniochaetales</taxon>
        <taxon>Coniochaetaceae</taxon>
        <taxon>Coniochaeta</taxon>
    </lineage>
</organism>
<dbReference type="Proteomes" id="UP001174691">
    <property type="component" value="Unassembled WGS sequence"/>
</dbReference>
<sequence length="242" mass="26470">MRARSINVAALGAGLLSHLVAGYRECETPEEALQWFNYDVPVPLKCVAQMSEQATEFCRSYLELEPVTSYLSTVTPEAPSPVTVSETTTTLTTTTEEVFTTLPVTSYTTVTGVTMSIETTTTTRYPLKAKRGFAYPRPVCALNPATCLNLATDCVDLTAPNLLRRSPFKLEDYCRCLGIPTETVTADASTMTFETSTATETTFETSLLSETTTQTLVDVTLITETTFSTEVETRTQTVDILT</sequence>
<protein>
    <recommendedName>
        <fullName evidence="4">Extracellular membrane protein CFEM domain-containing protein</fullName>
    </recommendedName>
</protein>
<name>A0AA38VQH9_9PEZI</name>
<keyword evidence="1" id="KW-0732">Signal</keyword>
<feature type="chain" id="PRO_5041224280" description="Extracellular membrane protein CFEM domain-containing protein" evidence="1">
    <location>
        <begin position="23"/>
        <end position="242"/>
    </location>
</feature>
<accession>A0AA38VQH9</accession>
<evidence type="ECO:0000313" key="2">
    <source>
        <dbReference type="EMBL" id="KAJ9144882.1"/>
    </source>
</evidence>
<evidence type="ECO:0000256" key="1">
    <source>
        <dbReference type="SAM" id="SignalP"/>
    </source>
</evidence>
<gene>
    <name evidence="2" type="ORF">NKR19_g6247</name>
</gene>